<dbReference type="Pfam" id="PF02780">
    <property type="entry name" value="Transketolase_C"/>
    <property type="match status" value="1"/>
</dbReference>
<dbReference type="GO" id="GO:0005829">
    <property type="term" value="C:cytosol"/>
    <property type="evidence" value="ECO:0007669"/>
    <property type="project" value="TreeGrafter"/>
</dbReference>
<dbReference type="SUPFAM" id="SSF52518">
    <property type="entry name" value="Thiamin diphosphate-binding fold (THDP-binding)"/>
    <property type="match status" value="2"/>
</dbReference>
<keyword evidence="7 10" id="KW-0784">Thiamine biosynthesis</keyword>
<dbReference type="PANTHER" id="PTHR43322">
    <property type="entry name" value="1-D-DEOXYXYLULOSE 5-PHOSPHATE SYNTHASE-RELATED"/>
    <property type="match status" value="1"/>
</dbReference>
<keyword evidence="6 10" id="KW-0460">Magnesium</keyword>
<dbReference type="InterPro" id="IPR029061">
    <property type="entry name" value="THDP-binding"/>
</dbReference>
<evidence type="ECO:0000256" key="7">
    <source>
        <dbReference type="ARBA" id="ARBA00022977"/>
    </source>
</evidence>
<evidence type="ECO:0000256" key="8">
    <source>
        <dbReference type="ARBA" id="ARBA00023052"/>
    </source>
</evidence>
<sequence>MGRILDGINGPKDVKKLTLSQLEQLAGEIRSEMIATVARTGGHIAPNLGVVELTLALHFTFDSPKDKFIWDVGHQCYVHKLLTGRREKFDSLRQYGGISGFPKREESPHDAFNTGHSSTSISAAVGMALAREKRGEKYEVVAIIGDGALTGGMAFEALNHAGHLGIDLIVILNDNEMSIASNVGALSSYLSRLRTDPMYFKGKEEFETLLRKVPHIGPRVVKVAERVKDSLKYLVVPGMLFEELGFTYLGPIDGHNIAAMNSVFKRAKSIRGPVLIHVITKKGKGYRPAEENPDTFHGIGPFDIRTGSPIRKNGPPSYTSVFGNTLVQLAREDERIIGITAAMPNGTGLDIFAKEFPARFYDVGIAEQHAVTLAAGMAVEGFKPVVAIYSTFLQRAYDQILHDVCLQNLPVVFAIDRAGIVGEDGETHQGLFDFSYLRSIPNMTVMAPKDENELRHMLATAITFDGPIALRYPRGSGTGVRLDQEVKPLPVGKAEVLREGQHIVILAIGRPVYDALAAAEELASLGIEAGVINCRFVKPLDEELIKAVARKVKRIVTVEEHVLAGGFGSAVLELLARERINDREVLCLGIPDEFVPQGKADILRAKYGLTAEGIKKAILSRFPVQVSYHKTARGQA</sequence>
<comment type="function">
    <text evidence="10">Catalyzes the acyloin condensation reaction between C atoms 2 and 3 of pyruvate and glyceraldehyde 3-phosphate to yield 1-deoxy-D-xylulose-5-phosphate (DXP).</text>
</comment>
<evidence type="ECO:0000256" key="4">
    <source>
        <dbReference type="ARBA" id="ARBA00022679"/>
    </source>
</evidence>
<dbReference type="AlphaFoldDB" id="A0A1Z5HY24"/>
<dbReference type="InterPro" id="IPR033248">
    <property type="entry name" value="Transketolase_C"/>
</dbReference>
<keyword evidence="13" id="KW-1185">Reference proteome</keyword>
<dbReference type="InterPro" id="IPR009014">
    <property type="entry name" value="Transketo_C/PFOR_II"/>
</dbReference>
<evidence type="ECO:0000256" key="5">
    <source>
        <dbReference type="ARBA" id="ARBA00022723"/>
    </source>
</evidence>
<comment type="similarity">
    <text evidence="2 10">Belongs to the transketolase family. DXPS subfamily.</text>
</comment>
<dbReference type="GO" id="GO:0000287">
    <property type="term" value="F:magnesium ion binding"/>
    <property type="evidence" value="ECO:0007669"/>
    <property type="project" value="UniProtKB-UniRule"/>
</dbReference>
<dbReference type="Pfam" id="PF13292">
    <property type="entry name" value="DXP_synthase_N"/>
    <property type="match status" value="1"/>
</dbReference>
<comment type="pathway">
    <text evidence="1 10">Metabolic intermediate biosynthesis; 1-deoxy-D-xylulose 5-phosphate biosynthesis; 1-deoxy-D-xylulose 5-phosphate from D-glyceraldehyde 3-phosphate and pyruvate: step 1/1.</text>
</comment>
<dbReference type="InterPro" id="IPR005477">
    <property type="entry name" value="Dxylulose-5-P_synthase"/>
</dbReference>
<protein>
    <recommendedName>
        <fullName evidence="10">1-deoxy-D-xylulose-5-phosphate synthase</fullName>
        <ecNumber evidence="10">2.2.1.7</ecNumber>
    </recommendedName>
    <alternativeName>
        <fullName evidence="10">1-deoxyxylulose-5-phosphate synthase</fullName>
        <shortName evidence="10">DXP synthase</shortName>
        <shortName evidence="10">DXPS</shortName>
    </alternativeName>
</protein>
<dbReference type="EMBL" id="BDGJ01000198">
    <property type="protein sequence ID" value="GAW94190.1"/>
    <property type="molecule type" value="Genomic_DNA"/>
</dbReference>
<dbReference type="NCBIfam" id="NF003933">
    <property type="entry name" value="PRK05444.2-2"/>
    <property type="match status" value="1"/>
</dbReference>
<evidence type="ECO:0000256" key="10">
    <source>
        <dbReference type="HAMAP-Rule" id="MF_00315"/>
    </source>
</evidence>
<keyword evidence="8 10" id="KW-0786">Thiamine pyrophosphate</keyword>
<evidence type="ECO:0000313" key="13">
    <source>
        <dbReference type="Proteomes" id="UP000197032"/>
    </source>
</evidence>
<dbReference type="Pfam" id="PF02779">
    <property type="entry name" value="Transket_pyr"/>
    <property type="match status" value="1"/>
</dbReference>
<keyword evidence="4 10" id="KW-0808">Transferase</keyword>
<feature type="binding site" evidence="10">
    <location>
        <begin position="147"/>
        <end position="148"/>
    </location>
    <ligand>
        <name>thiamine diphosphate</name>
        <dbReference type="ChEBI" id="CHEBI:58937"/>
    </ligand>
</feature>
<gene>
    <name evidence="10" type="primary">dxs</name>
    <name evidence="12" type="ORF">KKC1_33030</name>
</gene>
<dbReference type="SMART" id="SM00861">
    <property type="entry name" value="Transket_pyr"/>
    <property type="match status" value="1"/>
</dbReference>
<comment type="subunit">
    <text evidence="3 10">Homodimer.</text>
</comment>
<dbReference type="OrthoDB" id="9803371at2"/>
<feature type="binding site" evidence="10">
    <location>
        <position position="175"/>
    </location>
    <ligand>
        <name>Mg(2+)</name>
        <dbReference type="ChEBI" id="CHEBI:18420"/>
    </ligand>
</feature>
<dbReference type="InterPro" id="IPR005475">
    <property type="entry name" value="Transketolase-like_Pyr-bd"/>
</dbReference>
<organism evidence="12 13">
    <name type="scientific">Calderihabitans maritimus</name>
    <dbReference type="NCBI Taxonomy" id="1246530"/>
    <lineage>
        <taxon>Bacteria</taxon>
        <taxon>Bacillati</taxon>
        <taxon>Bacillota</taxon>
        <taxon>Clostridia</taxon>
        <taxon>Neomoorellales</taxon>
        <taxon>Calderihabitantaceae</taxon>
        <taxon>Calderihabitans</taxon>
    </lineage>
</organism>
<dbReference type="CDD" id="cd07033">
    <property type="entry name" value="TPP_PYR_DXS_TK_like"/>
    <property type="match status" value="1"/>
</dbReference>
<dbReference type="InterPro" id="IPR020826">
    <property type="entry name" value="Transketolase_BS"/>
</dbReference>
<reference evidence="13" key="1">
    <citation type="journal article" date="2017" name="Appl. Environ. Microbiol.">
        <title>Genomic Analysis of Calderihabitans maritimus KKC1, a Thermophilic, Hydrogenogenic, Carboxydotrophic Bacterium Isolated from Marine Sediment.</title>
        <authorList>
            <person name="Omae K."/>
            <person name="Yoneda Y."/>
            <person name="Fukuyama Y."/>
            <person name="Yoshida T."/>
            <person name="Sako Y."/>
        </authorList>
    </citation>
    <scope>NUCLEOTIDE SEQUENCE [LARGE SCALE GENOMIC DNA]</scope>
    <source>
        <strain evidence="13">KKC1</strain>
    </source>
</reference>
<dbReference type="EC" id="2.2.1.7" evidence="10"/>
<dbReference type="SUPFAM" id="SSF52922">
    <property type="entry name" value="TK C-terminal domain-like"/>
    <property type="match status" value="1"/>
</dbReference>
<evidence type="ECO:0000256" key="6">
    <source>
        <dbReference type="ARBA" id="ARBA00022842"/>
    </source>
</evidence>
<feature type="binding site" evidence="10">
    <location>
        <position position="286"/>
    </location>
    <ligand>
        <name>thiamine diphosphate</name>
        <dbReference type="ChEBI" id="CHEBI:58937"/>
    </ligand>
</feature>
<comment type="cofactor">
    <cofactor evidence="10">
        <name>thiamine diphosphate</name>
        <dbReference type="ChEBI" id="CHEBI:58937"/>
    </cofactor>
    <text evidence="10">Binds 1 thiamine pyrophosphate per subunit.</text>
</comment>
<proteinExistence type="inferred from homology"/>
<evidence type="ECO:0000313" key="12">
    <source>
        <dbReference type="EMBL" id="GAW94190.1"/>
    </source>
</evidence>
<feature type="binding site" evidence="10">
    <location>
        <position position="175"/>
    </location>
    <ligand>
        <name>thiamine diphosphate</name>
        <dbReference type="ChEBI" id="CHEBI:58937"/>
    </ligand>
</feature>
<accession>A0A1Z5HY24</accession>
<dbReference type="Gene3D" id="3.40.50.970">
    <property type="match status" value="2"/>
</dbReference>
<dbReference type="GO" id="GO:0008661">
    <property type="term" value="F:1-deoxy-D-xylulose-5-phosphate synthase activity"/>
    <property type="evidence" value="ECO:0007669"/>
    <property type="project" value="UniProtKB-UniRule"/>
</dbReference>
<feature type="binding site" evidence="10">
    <location>
        <position position="74"/>
    </location>
    <ligand>
        <name>thiamine diphosphate</name>
        <dbReference type="ChEBI" id="CHEBI:58937"/>
    </ligand>
</feature>
<feature type="binding site" evidence="10">
    <location>
        <position position="146"/>
    </location>
    <ligand>
        <name>Mg(2+)</name>
        <dbReference type="ChEBI" id="CHEBI:18420"/>
    </ligand>
</feature>
<keyword evidence="9 10" id="KW-0414">Isoprene biosynthesis</keyword>
<dbReference type="PROSITE" id="PS00802">
    <property type="entry name" value="TRANSKETOLASE_2"/>
    <property type="match status" value="1"/>
</dbReference>
<evidence type="ECO:0000256" key="9">
    <source>
        <dbReference type="ARBA" id="ARBA00023229"/>
    </source>
</evidence>
<feature type="binding site" evidence="10">
    <location>
        <begin position="115"/>
        <end position="117"/>
    </location>
    <ligand>
        <name>thiamine diphosphate</name>
        <dbReference type="ChEBI" id="CHEBI:58937"/>
    </ligand>
</feature>
<feature type="domain" description="Transketolase-like pyrimidine-binding" evidence="11">
    <location>
        <begin position="316"/>
        <end position="480"/>
    </location>
</feature>
<dbReference type="GO" id="GO:0030976">
    <property type="term" value="F:thiamine pyrophosphate binding"/>
    <property type="evidence" value="ECO:0007669"/>
    <property type="project" value="UniProtKB-UniRule"/>
</dbReference>
<feature type="binding site" evidence="10">
    <location>
        <position position="367"/>
    </location>
    <ligand>
        <name>thiamine diphosphate</name>
        <dbReference type="ChEBI" id="CHEBI:58937"/>
    </ligand>
</feature>
<evidence type="ECO:0000259" key="11">
    <source>
        <dbReference type="SMART" id="SM00861"/>
    </source>
</evidence>
<dbReference type="FunFam" id="3.40.50.920:FF:000002">
    <property type="entry name" value="1-deoxy-D-xylulose-5-phosphate synthase"/>
    <property type="match status" value="1"/>
</dbReference>
<dbReference type="UniPathway" id="UPA00064">
    <property type="reaction ID" value="UER00091"/>
</dbReference>
<dbReference type="GO" id="GO:0019288">
    <property type="term" value="P:isopentenyl diphosphate biosynthetic process, methylerythritol 4-phosphate pathway"/>
    <property type="evidence" value="ECO:0007669"/>
    <property type="project" value="TreeGrafter"/>
</dbReference>
<evidence type="ECO:0000256" key="2">
    <source>
        <dbReference type="ARBA" id="ARBA00011081"/>
    </source>
</evidence>
<dbReference type="GO" id="GO:0016114">
    <property type="term" value="P:terpenoid biosynthetic process"/>
    <property type="evidence" value="ECO:0007669"/>
    <property type="project" value="UniProtKB-UniRule"/>
</dbReference>
<dbReference type="GO" id="GO:0009228">
    <property type="term" value="P:thiamine biosynthetic process"/>
    <property type="evidence" value="ECO:0007669"/>
    <property type="project" value="UniProtKB-UniRule"/>
</dbReference>
<comment type="catalytic activity">
    <reaction evidence="10">
        <text>D-glyceraldehyde 3-phosphate + pyruvate + H(+) = 1-deoxy-D-xylulose 5-phosphate + CO2</text>
        <dbReference type="Rhea" id="RHEA:12605"/>
        <dbReference type="ChEBI" id="CHEBI:15361"/>
        <dbReference type="ChEBI" id="CHEBI:15378"/>
        <dbReference type="ChEBI" id="CHEBI:16526"/>
        <dbReference type="ChEBI" id="CHEBI:57792"/>
        <dbReference type="ChEBI" id="CHEBI:59776"/>
        <dbReference type="EC" id="2.2.1.7"/>
    </reaction>
</comment>
<keyword evidence="5 10" id="KW-0479">Metal-binding</keyword>
<dbReference type="Proteomes" id="UP000197032">
    <property type="component" value="Unassembled WGS sequence"/>
</dbReference>
<dbReference type="FunFam" id="3.40.50.970:FF:000030">
    <property type="entry name" value="1-deoxy-D-xylulose-5-phosphate synthase"/>
    <property type="match status" value="1"/>
</dbReference>
<dbReference type="CDD" id="cd02007">
    <property type="entry name" value="TPP_DXS"/>
    <property type="match status" value="1"/>
</dbReference>
<comment type="caution">
    <text evidence="12">The sequence shown here is derived from an EMBL/GenBank/DDBJ whole genome shotgun (WGS) entry which is preliminary data.</text>
</comment>
<evidence type="ECO:0000256" key="3">
    <source>
        <dbReference type="ARBA" id="ARBA00011738"/>
    </source>
</evidence>
<name>A0A1Z5HY24_9FIRM</name>
<dbReference type="PANTHER" id="PTHR43322:SF5">
    <property type="entry name" value="1-DEOXY-D-XYLULOSE-5-PHOSPHATE SYNTHASE, CHLOROPLASTIC"/>
    <property type="match status" value="1"/>
</dbReference>
<dbReference type="Gene3D" id="3.40.50.920">
    <property type="match status" value="1"/>
</dbReference>
<dbReference type="HAMAP" id="MF_00315">
    <property type="entry name" value="DXP_synth"/>
    <property type="match status" value="1"/>
</dbReference>
<evidence type="ECO:0000256" key="1">
    <source>
        <dbReference type="ARBA" id="ARBA00004980"/>
    </source>
</evidence>
<comment type="cofactor">
    <cofactor evidence="10">
        <name>Mg(2+)</name>
        <dbReference type="ChEBI" id="CHEBI:18420"/>
    </cofactor>
    <text evidence="10">Binds 1 Mg(2+) ion per subunit.</text>
</comment>
<dbReference type="RefSeq" id="WP_088555184.1">
    <property type="nucleotide sequence ID" value="NZ_BDGJ01000198.1"/>
</dbReference>
<dbReference type="NCBIfam" id="TIGR00204">
    <property type="entry name" value="dxs"/>
    <property type="match status" value="1"/>
</dbReference>